<proteinExistence type="inferred from homology"/>
<dbReference type="AlphaFoldDB" id="A0A8S4N2N2"/>
<dbReference type="EMBL" id="CAIIXF020000001">
    <property type="protein sequence ID" value="CAH1774981.1"/>
    <property type="molecule type" value="Genomic_DNA"/>
</dbReference>
<dbReference type="PROSITE" id="PS50103">
    <property type="entry name" value="ZF_C3H1"/>
    <property type="match status" value="1"/>
</dbReference>
<evidence type="ECO:0000256" key="5">
    <source>
        <dbReference type="ARBA" id="ARBA00022723"/>
    </source>
</evidence>
<evidence type="ECO:0000256" key="13">
    <source>
        <dbReference type="PROSITE-ProRule" id="PRU00723"/>
    </source>
</evidence>
<evidence type="ECO:0000256" key="9">
    <source>
        <dbReference type="ARBA" id="ARBA00023242"/>
    </source>
</evidence>
<feature type="compositionally biased region" description="Basic residues" evidence="14">
    <location>
        <begin position="323"/>
        <end position="335"/>
    </location>
</feature>
<sequence length="504" mass="57054">MTSQFQHVPIIEVDKDNFTEMWPQILLAMKTSTFISIDAELSGLGERKKLNSKDVEERYSLMSEVARTRSILSIGLSCFKIQPPRSPESEKSENMDKSLTFLVQTFNLVLLCCQDYIVEPMSLEFLVNHGFDFNKQYAKGIHYYRGNDKKDAKKDQKMMRQLFSELLIAQVPIVCHNGLVDLVYLRQNLYAELPGKLSTFISDLSEMFSAGVYDTKYIVEFESRMQATYLEYVFKKSQRDNNVNATTGKRFVKLDFIKYPDSFLNVVLTQCVPEEVQASIDAMQVCENYANFGWCSLGSTCPKSHNLDDILDHENSVLDKKAEKKKNRRKRKRKQSNNTETEDIENEESSMSRPETNVLNKELDMTTNGLASAVIGTPAESGVKIHSSETKSVDDAPDRNSTGTVITSATSHLTRGQNGGHRAGFDAFMTGFAMATFITKCGKYETKDISAKTIMADFKIESLVNRVFLCGKDFPLQIAKSNFSKTSKDHSEKWEKLCILAGQK</sequence>
<name>A0A8S4N2N2_OWEFU</name>
<dbReference type="GO" id="GO:0015030">
    <property type="term" value="C:Cajal body"/>
    <property type="evidence" value="ECO:0007669"/>
    <property type="project" value="TreeGrafter"/>
</dbReference>
<evidence type="ECO:0000256" key="6">
    <source>
        <dbReference type="ARBA" id="ARBA00022771"/>
    </source>
</evidence>
<dbReference type="InterPro" id="IPR012337">
    <property type="entry name" value="RNaseH-like_sf"/>
</dbReference>
<dbReference type="Gene3D" id="6.10.250.3220">
    <property type="match status" value="1"/>
</dbReference>
<evidence type="ECO:0000256" key="2">
    <source>
        <dbReference type="ARBA" id="ARBA00004604"/>
    </source>
</evidence>
<organism evidence="16 17">
    <name type="scientific">Owenia fusiformis</name>
    <name type="common">Polychaete worm</name>
    <dbReference type="NCBI Taxonomy" id="6347"/>
    <lineage>
        <taxon>Eukaryota</taxon>
        <taxon>Metazoa</taxon>
        <taxon>Spiralia</taxon>
        <taxon>Lophotrochozoa</taxon>
        <taxon>Annelida</taxon>
        <taxon>Polychaeta</taxon>
        <taxon>Sedentaria</taxon>
        <taxon>Canalipalpata</taxon>
        <taxon>Sabellida</taxon>
        <taxon>Oweniida</taxon>
        <taxon>Oweniidae</taxon>
        <taxon>Owenia</taxon>
    </lineage>
</organism>
<evidence type="ECO:0000256" key="4">
    <source>
        <dbReference type="ARBA" id="ARBA00022553"/>
    </source>
</evidence>
<dbReference type="FunFam" id="3.30.420.10:FF:000039">
    <property type="entry name" value="Target of EGR1 protein 1"/>
    <property type="match status" value="1"/>
</dbReference>
<dbReference type="Pfam" id="PF04857">
    <property type="entry name" value="CAF1"/>
    <property type="match status" value="1"/>
</dbReference>
<dbReference type="InterPro" id="IPR036855">
    <property type="entry name" value="Znf_CCCH_sf"/>
</dbReference>
<dbReference type="InterPro" id="IPR006941">
    <property type="entry name" value="RNase_CAF1"/>
</dbReference>
<dbReference type="InterPro" id="IPR036397">
    <property type="entry name" value="RNaseH_sf"/>
</dbReference>
<dbReference type="GO" id="GO:0000175">
    <property type="term" value="F:3'-5'-RNA exonuclease activity"/>
    <property type="evidence" value="ECO:0007669"/>
    <property type="project" value="TreeGrafter"/>
</dbReference>
<evidence type="ECO:0000313" key="16">
    <source>
        <dbReference type="EMBL" id="CAH1774981.1"/>
    </source>
</evidence>
<evidence type="ECO:0000256" key="10">
    <source>
        <dbReference type="ARBA" id="ARBA00057484"/>
    </source>
</evidence>
<dbReference type="GO" id="GO:0005730">
    <property type="term" value="C:nucleolus"/>
    <property type="evidence" value="ECO:0007669"/>
    <property type="project" value="UniProtKB-SubCell"/>
</dbReference>
<comment type="subunit">
    <text evidence="11">Interacts with U1, U2, U4, U5 and U6 snRNAs.</text>
</comment>
<keyword evidence="9" id="KW-0539">Nucleus</keyword>
<dbReference type="GO" id="GO:0016607">
    <property type="term" value="C:nuclear speck"/>
    <property type="evidence" value="ECO:0007669"/>
    <property type="project" value="UniProtKB-SubCell"/>
</dbReference>
<feature type="domain" description="C3H1-type" evidence="15">
    <location>
        <begin position="280"/>
        <end position="308"/>
    </location>
</feature>
<evidence type="ECO:0000256" key="12">
    <source>
        <dbReference type="ARBA" id="ARBA00071349"/>
    </source>
</evidence>
<evidence type="ECO:0000256" key="7">
    <source>
        <dbReference type="ARBA" id="ARBA00022833"/>
    </source>
</evidence>
<comment type="function">
    <text evidence="10">Inhibits cell growth rate and cell cycle. Induces CDKN1A expression as well as TGF-beta expression. Mediates the inhibitory growth effect of EGR1. Involved in the maturation of snRNAs and snRNA 3'-tail processing.</text>
</comment>
<reference evidence="16" key="1">
    <citation type="submission" date="2022-03" db="EMBL/GenBank/DDBJ databases">
        <authorList>
            <person name="Martin C."/>
        </authorList>
    </citation>
    <scope>NUCLEOTIDE SEQUENCE</scope>
</reference>
<evidence type="ECO:0000256" key="8">
    <source>
        <dbReference type="ARBA" id="ARBA00022990"/>
    </source>
</evidence>
<feature type="region of interest" description="Disordered" evidence="14">
    <location>
        <begin position="319"/>
        <end position="355"/>
    </location>
</feature>
<keyword evidence="5 13" id="KW-0479">Metal-binding</keyword>
<dbReference type="GO" id="GO:0017069">
    <property type="term" value="F:snRNA binding"/>
    <property type="evidence" value="ECO:0007669"/>
    <property type="project" value="TreeGrafter"/>
</dbReference>
<keyword evidence="6 13" id="KW-0863">Zinc-finger</keyword>
<protein>
    <recommendedName>
        <fullName evidence="12">Target of EGR1 protein 1</fullName>
    </recommendedName>
</protein>
<dbReference type="GO" id="GO:0008270">
    <property type="term" value="F:zinc ion binding"/>
    <property type="evidence" value="ECO:0007669"/>
    <property type="project" value="UniProtKB-KW"/>
</dbReference>
<dbReference type="SUPFAM" id="SSF90229">
    <property type="entry name" value="CCCH zinc finger"/>
    <property type="match status" value="1"/>
</dbReference>
<evidence type="ECO:0000256" key="1">
    <source>
        <dbReference type="ARBA" id="ARBA00004324"/>
    </source>
</evidence>
<dbReference type="PANTHER" id="PTHR15092">
    <property type="entry name" value="POLY A -SPECIFIC RIBONUCLEASE/TARGET OF EGR1, MEMBER 1"/>
    <property type="match status" value="1"/>
</dbReference>
<keyword evidence="4" id="KW-0597">Phosphoprotein</keyword>
<gene>
    <name evidence="16" type="ORF">OFUS_LOCUS2343</name>
</gene>
<evidence type="ECO:0000259" key="15">
    <source>
        <dbReference type="PROSITE" id="PS50103"/>
    </source>
</evidence>
<keyword evidence="17" id="KW-1185">Reference proteome</keyword>
<feature type="zinc finger region" description="C3H1-type" evidence="13">
    <location>
        <begin position="280"/>
        <end position="308"/>
    </location>
</feature>
<dbReference type="GO" id="GO:0034472">
    <property type="term" value="P:snRNA 3'-end processing"/>
    <property type="evidence" value="ECO:0007669"/>
    <property type="project" value="TreeGrafter"/>
</dbReference>
<keyword evidence="7 13" id="KW-0862">Zinc</keyword>
<comment type="similarity">
    <text evidence="3">Belongs to the CAF1 family.</text>
</comment>
<evidence type="ECO:0000313" key="17">
    <source>
        <dbReference type="Proteomes" id="UP000749559"/>
    </source>
</evidence>
<dbReference type="Proteomes" id="UP000749559">
    <property type="component" value="Unassembled WGS sequence"/>
</dbReference>
<evidence type="ECO:0000256" key="14">
    <source>
        <dbReference type="SAM" id="MobiDB-lite"/>
    </source>
</evidence>
<keyword evidence="8" id="KW-0007">Acetylation</keyword>
<accession>A0A8S4N2N2</accession>
<dbReference type="Gene3D" id="3.30.420.10">
    <property type="entry name" value="Ribonuclease H-like superfamily/Ribonuclease H"/>
    <property type="match status" value="2"/>
</dbReference>
<evidence type="ECO:0000256" key="11">
    <source>
        <dbReference type="ARBA" id="ARBA00062362"/>
    </source>
</evidence>
<dbReference type="InterPro" id="IPR000571">
    <property type="entry name" value="Znf_CCCH"/>
</dbReference>
<dbReference type="SUPFAM" id="SSF53098">
    <property type="entry name" value="Ribonuclease H-like"/>
    <property type="match status" value="1"/>
</dbReference>
<dbReference type="OrthoDB" id="414075at2759"/>
<comment type="subcellular location">
    <subcellularLocation>
        <location evidence="1">Nucleus speckle</location>
    </subcellularLocation>
    <subcellularLocation>
        <location evidence="2">Nucleus</location>
        <location evidence="2">Nucleolus</location>
    </subcellularLocation>
</comment>
<dbReference type="PANTHER" id="PTHR15092:SF37">
    <property type="entry name" value="TARGET OF EGR1 PROTEIN 1"/>
    <property type="match status" value="1"/>
</dbReference>
<dbReference type="InterPro" id="IPR051181">
    <property type="entry name" value="CAF1_poly(A)_ribonucleases"/>
</dbReference>
<evidence type="ECO:0000256" key="3">
    <source>
        <dbReference type="ARBA" id="ARBA00008372"/>
    </source>
</evidence>
<comment type="caution">
    <text evidence="16">The sequence shown here is derived from an EMBL/GenBank/DDBJ whole genome shotgun (WGS) entry which is preliminary data.</text>
</comment>